<comment type="caution">
    <text evidence="1">The sequence shown here is derived from an EMBL/GenBank/DDBJ whole genome shotgun (WGS) entry which is preliminary data.</text>
</comment>
<name>A0ABW8L2Q1_9GAMM</name>
<sequence>MKSIFPSSYSEFKSFVTRLNSNLREKSNNQFRQKDNVLSHLVAKSLKEGSEAMNINSLKAALERQNMNADTKPYQTCIVNGLWLYRIVNEVFDSSNFRSEEGYIRSQFYSLCEKYRITNPSEYYEASKIPSNPDTIMRIVTQSLVFDIHVIVGYCLEITGYKMDLDSKYHKVGSVEFGRSTSFILDKESNKIYLGKYDSEIRIPLESLNESEIEILRYLLLFGINTSRNWPGLDKTDTYLFNFLLEWSLLCREEAKKTFTSSSNGWGEVYGMLLDGLRANSICSKSEFFDRYPKNILLMDDKGLG</sequence>
<dbReference type="RefSeq" id="WP_404676393.1">
    <property type="nucleotide sequence ID" value="NZ_JBJDOT010000042.1"/>
</dbReference>
<dbReference type="EMBL" id="JBJDOT010000042">
    <property type="protein sequence ID" value="MFK3866292.1"/>
    <property type="molecule type" value="Genomic_DNA"/>
</dbReference>
<evidence type="ECO:0000313" key="1">
    <source>
        <dbReference type="EMBL" id="MFK3866292.1"/>
    </source>
</evidence>
<evidence type="ECO:0000313" key="2">
    <source>
        <dbReference type="Proteomes" id="UP001620262"/>
    </source>
</evidence>
<dbReference type="Proteomes" id="UP001620262">
    <property type="component" value="Unassembled WGS sequence"/>
</dbReference>
<reference evidence="1 2" key="1">
    <citation type="submission" date="2024-11" db="EMBL/GenBank/DDBJ databases">
        <title>The Natural Products Discovery Center: Release of the First 8490 Sequenced Strains for Exploring Actinobacteria Biosynthetic Diversity.</title>
        <authorList>
            <person name="Kalkreuter E."/>
            <person name="Kautsar S.A."/>
            <person name="Yang D."/>
            <person name="Bader C.D."/>
            <person name="Teijaro C.N."/>
            <person name="Fluegel L."/>
            <person name="Davis C.M."/>
            <person name="Simpson J.R."/>
            <person name="Lauterbach L."/>
            <person name="Steele A.D."/>
            <person name="Gui C."/>
            <person name="Meng S."/>
            <person name="Li G."/>
            <person name="Viehrig K."/>
            <person name="Ye F."/>
            <person name="Su P."/>
            <person name="Kiefer A.F."/>
            <person name="Nichols A."/>
            <person name="Cepeda A.J."/>
            <person name="Yan W."/>
            <person name="Fan B."/>
            <person name="Jiang Y."/>
            <person name="Adhikari A."/>
            <person name="Zheng C.-J."/>
            <person name="Schuster L."/>
            <person name="Cowan T.M."/>
            <person name="Smanski M.J."/>
            <person name="Chevrette M.G."/>
            <person name="De Carvalho L.P.S."/>
            <person name="Shen B."/>
        </authorList>
    </citation>
    <scope>NUCLEOTIDE SEQUENCE [LARGE SCALE GENOMIC DNA]</scope>
    <source>
        <strain evidence="1 2">NPDC078403</strain>
    </source>
</reference>
<organism evidence="1 2">
    <name type="scientific">Pseudoalteromonas rhizosphaerae</name>
    <dbReference type="NCBI Taxonomy" id="2518973"/>
    <lineage>
        <taxon>Bacteria</taxon>
        <taxon>Pseudomonadati</taxon>
        <taxon>Pseudomonadota</taxon>
        <taxon>Gammaproteobacteria</taxon>
        <taxon>Alteromonadales</taxon>
        <taxon>Pseudoalteromonadaceae</taxon>
        <taxon>Pseudoalteromonas</taxon>
    </lineage>
</organism>
<keyword evidence="2" id="KW-1185">Reference proteome</keyword>
<gene>
    <name evidence="1" type="ORF">ACI2JU_20805</name>
</gene>
<protein>
    <submittedName>
        <fullName evidence="1">Uncharacterized protein</fullName>
    </submittedName>
</protein>
<accession>A0ABW8L2Q1</accession>
<proteinExistence type="predicted"/>